<dbReference type="EMBL" id="CP058909">
    <property type="protein sequence ID" value="QLH82456.1"/>
    <property type="molecule type" value="Genomic_DNA"/>
</dbReference>
<proteinExistence type="predicted"/>
<keyword evidence="3" id="KW-1185">Reference proteome</keyword>
<dbReference type="AlphaFoldDB" id="A0A7D5TH44"/>
<accession>A0A7D5TH44</accession>
<evidence type="ECO:0000313" key="1">
    <source>
        <dbReference type="EMBL" id="QLH82456.1"/>
    </source>
</evidence>
<dbReference type="EMBL" id="CP058909">
    <property type="protein sequence ID" value="QLH82512.1"/>
    <property type="molecule type" value="Genomic_DNA"/>
</dbReference>
<evidence type="ECO:0000313" key="2">
    <source>
        <dbReference type="EMBL" id="QLH82512.1"/>
    </source>
</evidence>
<reference evidence="1 3" key="1">
    <citation type="submission" date="2020-07" db="EMBL/GenBank/DDBJ databases">
        <title>Halosimplex litoreum sp. nov. and Halosimplex rubrum sp. nov., isolated from different salt environments.</title>
        <authorList>
            <person name="Cui H."/>
        </authorList>
    </citation>
    <scope>NUCLEOTIDE SEQUENCE [LARGE SCALE GENOMIC DNA]</scope>
    <source>
        <strain evidence="1 3">R2</strain>
    </source>
</reference>
<gene>
    <name evidence="1" type="ORF">HZS54_12900</name>
    <name evidence="2" type="ORF">HZS54_13205</name>
</gene>
<dbReference type="Proteomes" id="UP000509346">
    <property type="component" value="Chromosome"/>
</dbReference>
<dbReference type="KEGG" id="hpel:HZS54_13205"/>
<dbReference type="KEGG" id="hpel:HZS54_12900"/>
<protein>
    <submittedName>
        <fullName evidence="1">Uncharacterized protein</fullName>
    </submittedName>
</protein>
<name>A0A7D5TH44_9EURY</name>
<dbReference type="RefSeq" id="WP_179917607.1">
    <property type="nucleotide sequence ID" value="NZ_CP058909.1"/>
</dbReference>
<sequence length="160" mass="17185">MADPTWMLSLREADAGSDTDVVVNGTTGDIVEAVPGRQETATLLFSSPVDGEPAARQRFETARQLLEFAHTGARGRDDDGVPWYRERLPAAAPVDSQVVRLAPSVDVAAKSFRGVWAVVVGGQAANQTFSPRLQLDLFVLADEDDYADRSAVEDALGEVL</sequence>
<evidence type="ECO:0000313" key="3">
    <source>
        <dbReference type="Proteomes" id="UP000509346"/>
    </source>
</evidence>
<dbReference type="GeneID" id="56083564"/>
<organism evidence="1 3">
    <name type="scientific">Halosimplex pelagicum</name>
    <dbReference type="NCBI Taxonomy" id="869886"/>
    <lineage>
        <taxon>Archaea</taxon>
        <taxon>Methanobacteriati</taxon>
        <taxon>Methanobacteriota</taxon>
        <taxon>Stenosarchaea group</taxon>
        <taxon>Halobacteria</taxon>
        <taxon>Halobacteriales</taxon>
        <taxon>Haloarculaceae</taxon>
        <taxon>Halosimplex</taxon>
    </lineage>
</organism>